<proteinExistence type="predicted"/>
<dbReference type="OrthoDB" id="5987080at2759"/>
<reference evidence="2" key="1">
    <citation type="submission" date="2023-01" db="EMBL/GenBank/DDBJ databases">
        <title>Genome assembly of the deep-sea coral Lophelia pertusa.</title>
        <authorList>
            <person name="Herrera S."/>
            <person name="Cordes E."/>
        </authorList>
    </citation>
    <scope>NUCLEOTIDE SEQUENCE</scope>
    <source>
        <strain evidence="2">USNM1676648</strain>
        <tissue evidence="2">Polyp</tissue>
    </source>
</reference>
<sequence>MVKTGPSNELNEKVVADFNKSENDCETDATEKQKRKANKTNYSIADLLKQVEECLDNFNFELAVKFCERALDIEPDNVEVLEMAGTVFLETGDIDKAKSVSLRSDMLELCLGPPNGVVILGLLI</sequence>
<dbReference type="SUPFAM" id="SSF48452">
    <property type="entry name" value="TPR-like"/>
    <property type="match status" value="1"/>
</dbReference>
<evidence type="ECO:0000256" key="1">
    <source>
        <dbReference type="SAM" id="MobiDB-lite"/>
    </source>
</evidence>
<gene>
    <name evidence="2" type="ORF">OS493_028023</name>
</gene>
<protein>
    <submittedName>
        <fullName evidence="2">Uncharacterized protein</fullName>
    </submittedName>
</protein>
<feature type="region of interest" description="Disordered" evidence="1">
    <location>
        <begin position="1"/>
        <end position="37"/>
    </location>
</feature>
<accession>A0A9W9ZY09</accession>
<feature type="compositionally biased region" description="Basic and acidic residues" evidence="1">
    <location>
        <begin position="10"/>
        <end position="23"/>
    </location>
</feature>
<name>A0A9W9ZY09_9CNID</name>
<organism evidence="2 3">
    <name type="scientific">Desmophyllum pertusum</name>
    <dbReference type="NCBI Taxonomy" id="174260"/>
    <lineage>
        <taxon>Eukaryota</taxon>
        <taxon>Metazoa</taxon>
        <taxon>Cnidaria</taxon>
        <taxon>Anthozoa</taxon>
        <taxon>Hexacorallia</taxon>
        <taxon>Scleractinia</taxon>
        <taxon>Caryophylliina</taxon>
        <taxon>Caryophylliidae</taxon>
        <taxon>Desmophyllum</taxon>
    </lineage>
</organism>
<comment type="caution">
    <text evidence="2">The sequence shown here is derived from an EMBL/GenBank/DDBJ whole genome shotgun (WGS) entry which is preliminary data.</text>
</comment>
<keyword evidence="3" id="KW-1185">Reference proteome</keyword>
<dbReference type="AlphaFoldDB" id="A0A9W9ZY09"/>
<dbReference type="InterPro" id="IPR011990">
    <property type="entry name" value="TPR-like_helical_dom_sf"/>
</dbReference>
<dbReference type="Proteomes" id="UP001163046">
    <property type="component" value="Unassembled WGS sequence"/>
</dbReference>
<dbReference type="Gene3D" id="1.25.40.10">
    <property type="entry name" value="Tetratricopeptide repeat domain"/>
    <property type="match status" value="1"/>
</dbReference>
<evidence type="ECO:0000313" key="3">
    <source>
        <dbReference type="Proteomes" id="UP001163046"/>
    </source>
</evidence>
<evidence type="ECO:0000313" key="2">
    <source>
        <dbReference type="EMBL" id="KAJ7389971.1"/>
    </source>
</evidence>
<dbReference type="EMBL" id="MU825422">
    <property type="protein sequence ID" value="KAJ7389971.1"/>
    <property type="molecule type" value="Genomic_DNA"/>
</dbReference>